<dbReference type="Proteomes" id="UP000266644">
    <property type="component" value="Unassembled WGS sequence"/>
</dbReference>
<gene>
    <name evidence="1" type="ORF">DW228_23730</name>
</gene>
<dbReference type="Pfam" id="PF20326">
    <property type="entry name" value="DUF6621"/>
    <property type="match status" value="1"/>
</dbReference>
<organism evidence="1 2">
    <name type="scientific">Bacteroides fragilis</name>
    <dbReference type="NCBI Taxonomy" id="817"/>
    <lineage>
        <taxon>Bacteria</taxon>
        <taxon>Pseudomonadati</taxon>
        <taxon>Bacteroidota</taxon>
        <taxon>Bacteroidia</taxon>
        <taxon>Bacteroidales</taxon>
        <taxon>Bacteroidaceae</taxon>
        <taxon>Bacteroides</taxon>
    </lineage>
</organism>
<evidence type="ECO:0000313" key="1">
    <source>
        <dbReference type="EMBL" id="RHH05075.1"/>
    </source>
</evidence>
<accession>A0A081TV08</accession>
<reference evidence="1 2" key="1">
    <citation type="submission" date="2018-08" db="EMBL/GenBank/DDBJ databases">
        <title>A genome reference for cultivated species of the human gut microbiota.</title>
        <authorList>
            <person name="Zou Y."/>
            <person name="Xue W."/>
            <person name="Luo G."/>
        </authorList>
    </citation>
    <scope>NUCLEOTIDE SEQUENCE [LARGE SCALE GENOMIC DNA]</scope>
    <source>
        <strain evidence="1 2">AM18-6</strain>
    </source>
</reference>
<name>A0A081TV08_BACFG</name>
<dbReference type="EMBL" id="QRJE01000062">
    <property type="protein sequence ID" value="RHH05075.1"/>
    <property type="molecule type" value="Genomic_DNA"/>
</dbReference>
<dbReference type="InterPro" id="IPR046729">
    <property type="entry name" value="DUF6621"/>
</dbReference>
<sequence length="193" mass="22174">MDEKIKFPSNVILIDAAFLNLVITDLKKYFERTLKRELQEIDLSELITYLALDSGITEGENQIQILVVYDKNSVRLSNCVPSDLSTELNGVAFKSQFGEFSFAGVPCEEMVSREDLYLDLLNIVADSADVRQLILVSFNEEYGDKVMNRLKKIKNKKTIQFRMNEPEEMPEGYQWEMLAYPLMQALGIRGEEL</sequence>
<comment type="caution">
    <text evidence="1">The sequence shown here is derived from an EMBL/GenBank/DDBJ whole genome shotgun (WGS) entry which is preliminary data.</text>
</comment>
<evidence type="ECO:0000313" key="2">
    <source>
        <dbReference type="Proteomes" id="UP000266644"/>
    </source>
</evidence>
<proteinExistence type="predicted"/>
<dbReference type="AlphaFoldDB" id="A0A081TV08"/>
<dbReference type="RefSeq" id="WP_032540875.1">
    <property type="nucleotide sequence ID" value="NZ_CP037440.1"/>
</dbReference>
<protein>
    <submittedName>
        <fullName evidence="1">Uncharacterized protein</fullName>
    </submittedName>
</protein>